<dbReference type="AlphaFoldDB" id="A0A177N7V9"/>
<organism evidence="6 7">
    <name type="scientific">Methylomonas koyamae</name>
    <dbReference type="NCBI Taxonomy" id="702114"/>
    <lineage>
        <taxon>Bacteria</taxon>
        <taxon>Pseudomonadati</taxon>
        <taxon>Pseudomonadota</taxon>
        <taxon>Gammaproteobacteria</taxon>
        <taxon>Methylococcales</taxon>
        <taxon>Methylococcaceae</taxon>
        <taxon>Methylomonas</taxon>
    </lineage>
</organism>
<name>A0A177N7V9_9GAMM</name>
<dbReference type="Proteomes" id="UP000077857">
    <property type="component" value="Unassembled WGS sequence"/>
</dbReference>
<feature type="chain" id="PRO_5008068825" evidence="5">
    <location>
        <begin position="19"/>
        <end position="193"/>
    </location>
</feature>
<reference evidence="6 7" key="1">
    <citation type="submission" date="2016-03" db="EMBL/GenBank/DDBJ databases">
        <authorList>
            <person name="Ploux O."/>
        </authorList>
    </citation>
    <scope>NUCLEOTIDE SEQUENCE [LARGE SCALE GENOMIC DNA]</scope>
    <source>
        <strain evidence="6 7">R-45378</strain>
    </source>
</reference>
<evidence type="ECO:0000313" key="6">
    <source>
        <dbReference type="EMBL" id="OAI13583.1"/>
    </source>
</evidence>
<evidence type="ECO:0000313" key="7">
    <source>
        <dbReference type="Proteomes" id="UP000077857"/>
    </source>
</evidence>
<dbReference type="InterPro" id="IPR029046">
    <property type="entry name" value="LolA/LolB/LppX"/>
</dbReference>
<comment type="caution">
    <text evidence="6">The sequence shown here is derived from an EMBL/GenBank/DDBJ whole genome shotgun (WGS) entry which is preliminary data.</text>
</comment>
<proteinExistence type="predicted"/>
<gene>
    <name evidence="6" type="ORF">A1507_01345</name>
</gene>
<dbReference type="RefSeq" id="WP_064041414.1">
    <property type="nucleotide sequence ID" value="NZ_LUUJ01000097.1"/>
</dbReference>
<accession>A0A177N7V9</accession>
<protein>
    <submittedName>
        <fullName evidence="6">Cell envelope biogenesis protein LolA</fullName>
    </submittedName>
</protein>
<evidence type="ECO:0000256" key="2">
    <source>
        <dbReference type="ARBA" id="ARBA00022448"/>
    </source>
</evidence>
<dbReference type="SUPFAM" id="SSF89392">
    <property type="entry name" value="Prokaryotic lipoproteins and lipoprotein localization factors"/>
    <property type="match status" value="1"/>
</dbReference>
<evidence type="ECO:0000256" key="4">
    <source>
        <dbReference type="ARBA" id="ARBA00022927"/>
    </source>
</evidence>
<dbReference type="EMBL" id="LUUJ01000097">
    <property type="protein sequence ID" value="OAI13583.1"/>
    <property type="molecule type" value="Genomic_DNA"/>
</dbReference>
<dbReference type="InterPro" id="IPR004564">
    <property type="entry name" value="OM_lipoprot_carrier_LolA-like"/>
</dbReference>
<keyword evidence="3 5" id="KW-0732">Signal</keyword>
<comment type="subunit">
    <text evidence="1">Monomer.</text>
</comment>
<dbReference type="Pfam" id="PF19574">
    <property type="entry name" value="LolA_3"/>
    <property type="match status" value="1"/>
</dbReference>
<evidence type="ECO:0000256" key="1">
    <source>
        <dbReference type="ARBA" id="ARBA00011245"/>
    </source>
</evidence>
<sequence length="193" mass="21075">MKFLPVLILWLYAAATQAEDALAAIKSRLAPAAIVHGHFRQEKHLKFLSRPLISEGEFTFQQQRGVIWKTVSPVESTLLVGDNRLLTSQGEQALPASFGRVFPAMLGGDLAALSEDFSTSAELQSDSWRLTLLPKDALLGKAISAIYLAGDSELRSVEIRETNGNSSMIGFDRISHPVQLSPEQAAEFARLSP</sequence>
<feature type="signal peptide" evidence="5">
    <location>
        <begin position="1"/>
        <end position="18"/>
    </location>
</feature>
<dbReference type="Gene3D" id="2.50.20.10">
    <property type="entry name" value="Lipoprotein localisation LolA/LolB/LppX"/>
    <property type="match status" value="1"/>
</dbReference>
<dbReference type="CDD" id="cd16325">
    <property type="entry name" value="LolA"/>
    <property type="match status" value="1"/>
</dbReference>
<evidence type="ECO:0000256" key="5">
    <source>
        <dbReference type="SAM" id="SignalP"/>
    </source>
</evidence>
<dbReference type="GO" id="GO:0015031">
    <property type="term" value="P:protein transport"/>
    <property type="evidence" value="ECO:0007669"/>
    <property type="project" value="UniProtKB-KW"/>
</dbReference>
<keyword evidence="2" id="KW-0813">Transport</keyword>
<evidence type="ECO:0000256" key="3">
    <source>
        <dbReference type="ARBA" id="ARBA00022729"/>
    </source>
</evidence>
<keyword evidence="4" id="KW-0653">Protein transport</keyword>